<name>A0A830HMZ2_9CHLO</name>
<feature type="chain" id="PRO_5033062040" description="WW domain-containing protein" evidence="1">
    <location>
        <begin position="27"/>
        <end position="91"/>
    </location>
</feature>
<feature type="signal peptide" evidence="1">
    <location>
        <begin position="1"/>
        <end position="26"/>
    </location>
</feature>
<organism evidence="3 4">
    <name type="scientific">Pycnococcus provasolii</name>
    <dbReference type="NCBI Taxonomy" id="41880"/>
    <lineage>
        <taxon>Eukaryota</taxon>
        <taxon>Viridiplantae</taxon>
        <taxon>Chlorophyta</taxon>
        <taxon>Pseudoscourfieldiophyceae</taxon>
        <taxon>Pseudoscourfieldiales</taxon>
        <taxon>Pycnococcaceae</taxon>
        <taxon>Pycnococcus</taxon>
    </lineage>
</organism>
<dbReference type="SMART" id="SM00456">
    <property type="entry name" value="WW"/>
    <property type="match status" value="2"/>
</dbReference>
<dbReference type="PROSITE" id="PS01159">
    <property type="entry name" value="WW_DOMAIN_1"/>
    <property type="match status" value="1"/>
</dbReference>
<accession>A0A830HMZ2</accession>
<keyword evidence="1" id="KW-0732">Signal</keyword>
<reference evidence="3" key="1">
    <citation type="submission" date="2020-10" db="EMBL/GenBank/DDBJ databases">
        <title>Unveiling of a novel bifunctional photoreceptor, Dualchrome1, isolated from a cosmopolitan green alga.</title>
        <authorList>
            <person name="Suzuki S."/>
            <person name="Kawachi M."/>
        </authorList>
    </citation>
    <scope>NUCLEOTIDE SEQUENCE</scope>
    <source>
        <strain evidence="3">NIES 2893</strain>
    </source>
</reference>
<dbReference type="EMBL" id="BNJQ01000021">
    <property type="protein sequence ID" value="GHP08554.1"/>
    <property type="molecule type" value="Genomic_DNA"/>
</dbReference>
<sequence length="91" mass="10372">MPSKYAAGLLAAIATVLALSAQVASAEKYVYFFNSKTNESQWDDPPASASGWVSRQDPKTEREYFYNENTKESQWEKPEDLEWHSAIHDEL</sequence>
<dbReference type="SUPFAM" id="SSF51045">
    <property type="entry name" value="WW domain"/>
    <property type="match status" value="2"/>
</dbReference>
<evidence type="ECO:0000313" key="3">
    <source>
        <dbReference type="EMBL" id="GHP08554.1"/>
    </source>
</evidence>
<evidence type="ECO:0000256" key="1">
    <source>
        <dbReference type="SAM" id="SignalP"/>
    </source>
</evidence>
<dbReference type="InterPro" id="IPR036020">
    <property type="entry name" value="WW_dom_sf"/>
</dbReference>
<dbReference type="Proteomes" id="UP000660262">
    <property type="component" value="Unassembled WGS sequence"/>
</dbReference>
<dbReference type="Pfam" id="PF00397">
    <property type="entry name" value="WW"/>
    <property type="match status" value="2"/>
</dbReference>
<protein>
    <recommendedName>
        <fullName evidence="2">WW domain-containing protein</fullName>
    </recommendedName>
</protein>
<feature type="domain" description="WW" evidence="2">
    <location>
        <begin position="46"/>
        <end position="80"/>
    </location>
</feature>
<gene>
    <name evidence="3" type="ORF">PPROV_000729100</name>
</gene>
<keyword evidence="4" id="KW-1185">Reference proteome</keyword>
<dbReference type="AlphaFoldDB" id="A0A830HMZ2"/>
<dbReference type="PROSITE" id="PS50020">
    <property type="entry name" value="WW_DOMAIN_2"/>
    <property type="match status" value="2"/>
</dbReference>
<proteinExistence type="predicted"/>
<feature type="domain" description="WW" evidence="2">
    <location>
        <begin position="25"/>
        <end position="47"/>
    </location>
</feature>
<dbReference type="InterPro" id="IPR001202">
    <property type="entry name" value="WW_dom"/>
</dbReference>
<comment type="caution">
    <text evidence="3">The sequence shown here is derived from an EMBL/GenBank/DDBJ whole genome shotgun (WGS) entry which is preliminary data.</text>
</comment>
<dbReference type="CDD" id="cd00201">
    <property type="entry name" value="WW"/>
    <property type="match status" value="2"/>
</dbReference>
<evidence type="ECO:0000313" key="4">
    <source>
        <dbReference type="Proteomes" id="UP000660262"/>
    </source>
</evidence>
<dbReference type="Gene3D" id="2.20.70.10">
    <property type="match status" value="2"/>
</dbReference>
<evidence type="ECO:0000259" key="2">
    <source>
        <dbReference type="PROSITE" id="PS50020"/>
    </source>
</evidence>
<dbReference type="OrthoDB" id="187617at2759"/>